<name>A0ABD3QHR6_9STRA</name>
<accession>A0ABD3QHR6</accession>
<evidence type="ECO:0000313" key="1">
    <source>
        <dbReference type="EMBL" id="KAL3799076.1"/>
    </source>
</evidence>
<proteinExistence type="predicted"/>
<gene>
    <name evidence="1" type="ORF">ACHAWO_007416</name>
</gene>
<sequence length="73" mass="8512">MKRECIAEPQHASSIEPMTHPQDESLFNILYSKIDESRQSFVSMTTTSRVDAHTSLIRDFNTSNKVWSFSFWN</sequence>
<evidence type="ECO:0000313" key="2">
    <source>
        <dbReference type="Proteomes" id="UP001530400"/>
    </source>
</evidence>
<dbReference type="Proteomes" id="UP001530400">
    <property type="component" value="Unassembled WGS sequence"/>
</dbReference>
<dbReference type="AlphaFoldDB" id="A0ABD3QHR6"/>
<comment type="caution">
    <text evidence="1">The sequence shown here is derived from an EMBL/GenBank/DDBJ whole genome shotgun (WGS) entry which is preliminary data.</text>
</comment>
<organism evidence="1 2">
    <name type="scientific">Cyclotella atomus</name>
    <dbReference type="NCBI Taxonomy" id="382360"/>
    <lineage>
        <taxon>Eukaryota</taxon>
        <taxon>Sar</taxon>
        <taxon>Stramenopiles</taxon>
        <taxon>Ochrophyta</taxon>
        <taxon>Bacillariophyta</taxon>
        <taxon>Coscinodiscophyceae</taxon>
        <taxon>Thalassiosirophycidae</taxon>
        <taxon>Stephanodiscales</taxon>
        <taxon>Stephanodiscaceae</taxon>
        <taxon>Cyclotella</taxon>
    </lineage>
</organism>
<dbReference type="EMBL" id="JALLPJ020000196">
    <property type="protein sequence ID" value="KAL3799076.1"/>
    <property type="molecule type" value="Genomic_DNA"/>
</dbReference>
<reference evidence="1 2" key="1">
    <citation type="submission" date="2024-10" db="EMBL/GenBank/DDBJ databases">
        <title>Updated reference genomes for cyclostephanoid diatoms.</title>
        <authorList>
            <person name="Roberts W.R."/>
            <person name="Alverson A.J."/>
        </authorList>
    </citation>
    <scope>NUCLEOTIDE SEQUENCE [LARGE SCALE GENOMIC DNA]</scope>
    <source>
        <strain evidence="1 2">AJA010-31</strain>
    </source>
</reference>
<protein>
    <submittedName>
        <fullName evidence="1">Uncharacterized protein</fullName>
    </submittedName>
</protein>
<keyword evidence="2" id="KW-1185">Reference proteome</keyword>